<organism evidence="1 2">
    <name type="scientific">Deinococcus multiflagellatus</name>
    <dbReference type="NCBI Taxonomy" id="1656887"/>
    <lineage>
        <taxon>Bacteria</taxon>
        <taxon>Thermotogati</taxon>
        <taxon>Deinococcota</taxon>
        <taxon>Deinococci</taxon>
        <taxon>Deinococcales</taxon>
        <taxon>Deinococcaceae</taxon>
        <taxon>Deinococcus</taxon>
    </lineage>
</organism>
<evidence type="ECO:0000313" key="2">
    <source>
        <dbReference type="Proteomes" id="UP001596317"/>
    </source>
</evidence>
<comment type="caution">
    <text evidence="1">The sequence shown here is derived from an EMBL/GenBank/DDBJ whole genome shotgun (WGS) entry which is preliminary data.</text>
</comment>
<dbReference type="Proteomes" id="UP001596317">
    <property type="component" value="Unassembled WGS sequence"/>
</dbReference>
<proteinExistence type="predicted"/>
<gene>
    <name evidence="1" type="ORF">ACFP90_00675</name>
</gene>
<keyword evidence="2" id="KW-1185">Reference proteome</keyword>
<accession>A0ABW1ZG23</accession>
<dbReference type="EMBL" id="JBHSWB010000001">
    <property type="protein sequence ID" value="MFC6659035.1"/>
    <property type="molecule type" value="Genomic_DNA"/>
</dbReference>
<reference evidence="2" key="1">
    <citation type="journal article" date="2019" name="Int. J. Syst. Evol. Microbiol.">
        <title>The Global Catalogue of Microorganisms (GCM) 10K type strain sequencing project: providing services to taxonomists for standard genome sequencing and annotation.</title>
        <authorList>
            <consortium name="The Broad Institute Genomics Platform"/>
            <consortium name="The Broad Institute Genome Sequencing Center for Infectious Disease"/>
            <person name="Wu L."/>
            <person name="Ma J."/>
        </authorList>
    </citation>
    <scope>NUCLEOTIDE SEQUENCE [LARGE SCALE GENOMIC DNA]</scope>
    <source>
        <strain evidence="2">CCUG 63830</strain>
    </source>
</reference>
<protein>
    <submittedName>
        <fullName evidence="1">Uncharacterized protein</fullName>
    </submittedName>
</protein>
<evidence type="ECO:0000313" key="1">
    <source>
        <dbReference type="EMBL" id="MFC6659035.1"/>
    </source>
</evidence>
<sequence>MLSDIRDFEVYEPGWFLSMSGSGMLWQLEEQDGDVCVTLTIQAALHRRPELAGMVVTPEGGFRFVQSAADARASERFESLVDARALVLKTMPTLVWDLTVRKRPPRLDDELSGVEGVYRRHVIGDQWVWRFIGDSVDVTVVADGLQFRCVEILRTVGHPPLADS</sequence>
<name>A0ABW1ZG23_9DEIO</name>
<dbReference type="RefSeq" id="WP_224605599.1">
    <property type="nucleotide sequence ID" value="NZ_JAIQXV010000003.1"/>
</dbReference>